<dbReference type="InterPro" id="IPR013833">
    <property type="entry name" value="Cyt_c_oxidase_su3_a-hlx"/>
</dbReference>
<evidence type="ECO:0000313" key="11">
    <source>
        <dbReference type="Proteomes" id="UP000594468"/>
    </source>
</evidence>
<evidence type="ECO:0000256" key="2">
    <source>
        <dbReference type="ARBA" id="ARBA00010581"/>
    </source>
</evidence>
<feature type="domain" description="Heme-copper oxidase subunit III family profile" evidence="9">
    <location>
        <begin position="1"/>
        <end position="275"/>
    </location>
</feature>
<dbReference type="GO" id="GO:0005886">
    <property type="term" value="C:plasma membrane"/>
    <property type="evidence" value="ECO:0007669"/>
    <property type="project" value="UniProtKB-SubCell"/>
</dbReference>
<evidence type="ECO:0000256" key="6">
    <source>
        <dbReference type="ARBA" id="ARBA00023136"/>
    </source>
</evidence>
<dbReference type="EMBL" id="CP062983">
    <property type="protein sequence ID" value="QPC84388.1"/>
    <property type="molecule type" value="Genomic_DNA"/>
</dbReference>
<dbReference type="GO" id="GO:0019646">
    <property type="term" value="P:aerobic electron transport chain"/>
    <property type="evidence" value="ECO:0007669"/>
    <property type="project" value="InterPro"/>
</dbReference>
<dbReference type="PROSITE" id="PS50253">
    <property type="entry name" value="COX3"/>
    <property type="match status" value="1"/>
</dbReference>
<feature type="transmembrane region" description="Helical" evidence="8">
    <location>
        <begin position="102"/>
        <end position="122"/>
    </location>
</feature>
<keyword evidence="5 8" id="KW-1133">Transmembrane helix</keyword>
<dbReference type="Proteomes" id="UP000594468">
    <property type="component" value="Chromosome"/>
</dbReference>
<dbReference type="RefSeq" id="WP_195172451.1">
    <property type="nucleotide sequence ID" value="NZ_CP062983.1"/>
</dbReference>
<feature type="transmembrane region" description="Helical" evidence="8">
    <location>
        <begin position="251"/>
        <end position="274"/>
    </location>
</feature>
<reference evidence="10 11" key="1">
    <citation type="submission" date="2020-02" db="EMBL/GenBank/DDBJ databases">
        <authorList>
            <person name="Zheng R.K."/>
            <person name="Sun C.M."/>
        </authorList>
    </citation>
    <scope>NUCLEOTIDE SEQUENCE [LARGE SCALE GENOMIC DNA]</scope>
    <source>
        <strain evidence="11">rifampicinis</strain>
    </source>
</reference>
<accession>A0A7S8IGS0</accession>
<sequence>MANVALSAEHHEHGAHHYDDVAEKNNNKKLAMWLYLASEIVIFSIMIVGYAIYRLNEPLAISNIHESLGIVLVTINTFLLLTSSWAMVMGLRAIEMGNRTRFMQWIGLTALLGAVFIGGQWMEYRELANLNLALQRTDITLQDEIFHSSLEIEEVADGYQVTVLNPALVRDLELSFDTERFNETTVLTDAEYTEFNDALTDDVVDATANFGMRFYAPTAFHGAHVVIGVLLALHVLYLGSKGFYDDNSIGVELFGLYWHFVDVVWILLFTLIYLV</sequence>
<evidence type="ECO:0000256" key="3">
    <source>
        <dbReference type="ARBA" id="ARBA00022475"/>
    </source>
</evidence>
<dbReference type="PANTHER" id="PTHR11403">
    <property type="entry name" value="CYTOCHROME C OXIDASE SUBUNIT III"/>
    <property type="match status" value="1"/>
</dbReference>
<organism evidence="10 11">
    <name type="scientific">Phototrophicus methaneseepsis</name>
    <dbReference type="NCBI Taxonomy" id="2710758"/>
    <lineage>
        <taxon>Bacteria</taxon>
        <taxon>Bacillati</taxon>
        <taxon>Chloroflexota</taxon>
        <taxon>Candidatus Thermofontia</taxon>
        <taxon>Phototrophicales</taxon>
        <taxon>Phototrophicaceae</taxon>
        <taxon>Phototrophicus</taxon>
    </lineage>
</organism>
<protein>
    <submittedName>
        <fullName evidence="10">Heme-copper oxidase subunit III</fullName>
    </submittedName>
</protein>
<dbReference type="AlphaFoldDB" id="A0A7S8IGS0"/>
<keyword evidence="4 7" id="KW-0812">Transmembrane</keyword>
<dbReference type="KEGG" id="pmet:G4Y79_08435"/>
<keyword evidence="3" id="KW-1003">Cell membrane</keyword>
<evidence type="ECO:0000256" key="8">
    <source>
        <dbReference type="SAM" id="Phobius"/>
    </source>
</evidence>
<evidence type="ECO:0000259" key="9">
    <source>
        <dbReference type="PROSITE" id="PS50253"/>
    </source>
</evidence>
<keyword evidence="6 8" id="KW-0472">Membrane</keyword>
<dbReference type="InterPro" id="IPR035973">
    <property type="entry name" value="Cyt_c_oxidase_su3-like_sf"/>
</dbReference>
<dbReference type="PANTHER" id="PTHR11403:SF2">
    <property type="entry name" value="CYTOCHROME BO(3) UBIQUINOL OXIDASE SUBUNIT 3"/>
    <property type="match status" value="1"/>
</dbReference>
<feature type="transmembrane region" description="Helical" evidence="8">
    <location>
        <begin position="33"/>
        <end position="53"/>
    </location>
</feature>
<comment type="subcellular location">
    <subcellularLocation>
        <location evidence="1 7">Cell membrane</location>
        <topology evidence="1 7">Multi-pass membrane protein</topology>
    </subcellularLocation>
</comment>
<evidence type="ECO:0000256" key="4">
    <source>
        <dbReference type="ARBA" id="ARBA00022692"/>
    </source>
</evidence>
<keyword evidence="11" id="KW-1185">Reference proteome</keyword>
<dbReference type="Pfam" id="PF00510">
    <property type="entry name" value="COX3"/>
    <property type="match status" value="2"/>
</dbReference>
<dbReference type="InterPro" id="IPR000298">
    <property type="entry name" value="Cyt_c_oxidase-like_su3"/>
</dbReference>
<gene>
    <name evidence="10" type="ORF">G4Y79_08435</name>
</gene>
<name>A0A7S8IGS0_9CHLR</name>
<comment type="similarity">
    <text evidence="2 7">Belongs to the cytochrome c oxidase subunit 3 family.</text>
</comment>
<dbReference type="GO" id="GO:0004129">
    <property type="term" value="F:cytochrome-c oxidase activity"/>
    <property type="evidence" value="ECO:0007669"/>
    <property type="project" value="InterPro"/>
</dbReference>
<evidence type="ECO:0000256" key="7">
    <source>
        <dbReference type="RuleBase" id="RU003376"/>
    </source>
</evidence>
<dbReference type="CDD" id="cd00386">
    <property type="entry name" value="Heme_Cu_Oxidase_III_like"/>
    <property type="match status" value="1"/>
</dbReference>
<evidence type="ECO:0000313" key="10">
    <source>
        <dbReference type="EMBL" id="QPC84388.1"/>
    </source>
</evidence>
<evidence type="ECO:0000256" key="1">
    <source>
        <dbReference type="ARBA" id="ARBA00004651"/>
    </source>
</evidence>
<dbReference type="SUPFAM" id="SSF81452">
    <property type="entry name" value="Cytochrome c oxidase subunit III-like"/>
    <property type="match status" value="2"/>
</dbReference>
<evidence type="ECO:0000256" key="5">
    <source>
        <dbReference type="ARBA" id="ARBA00022989"/>
    </source>
</evidence>
<proteinExistence type="inferred from homology"/>
<feature type="transmembrane region" description="Helical" evidence="8">
    <location>
        <begin position="219"/>
        <end position="239"/>
    </location>
</feature>
<feature type="transmembrane region" description="Helical" evidence="8">
    <location>
        <begin position="68"/>
        <end position="90"/>
    </location>
</feature>
<dbReference type="Gene3D" id="1.20.120.80">
    <property type="entry name" value="Cytochrome c oxidase, subunit III, four-helix bundle"/>
    <property type="match status" value="2"/>
</dbReference>
<dbReference type="InterPro" id="IPR024791">
    <property type="entry name" value="Cyt_c/ubiquinol_Oxase_su3"/>
</dbReference>